<proteinExistence type="predicted"/>
<accession>A0A139H076</accession>
<comment type="caution">
    <text evidence="2">The sequence shown here is derived from an EMBL/GenBank/DDBJ whole genome shotgun (WGS) entry which is preliminary data.</text>
</comment>
<dbReference type="Proteomes" id="UP000070133">
    <property type="component" value="Unassembled WGS sequence"/>
</dbReference>
<gene>
    <name evidence="2" type="ORF">AC578_1188</name>
</gene>
<evidence type="ECO:0000313" key="3">
    <source>
        <dbReference type="Proteomes" id="UP000070133"/>
    </source>
</evidence>
<feature type="region of interest" description="Disordered" evidence="1">
    <location>
        <begin position="85"/>
        <end position="108"/>
    </location>
</feature>
<keyword evidence="3" id="KW-1185">Reference proteome</keyword>
<dbReference type="AlphaFoldDB" id="A0A139H076"/>
<evidence type="ECO:0000313" key="2">
    <source>
        <dbReference type="EMBL" id="KXS95822.1"/>
    </source>
</evidence>
<sequence length="260" mass="29153">MIIYHSFNVISEADNTTFSYAQHASLDSTAKQLSLLWQLTALHQSMPICEYIITPGDQWKAIFTLAFPDTPIPELDHSLRTLQPTVDQSTRPDTAPSHLIDSDPGQKTENQMPDLGFDFIDMLPTTEPSFLPTNFPLDSAQLSDPARLQTVNFPAGQAESSSPRCLWRELHDYEAKARTFCAARTASRSLTWSSLADQQPRLSTRGTVVQNGQRHSTCNHEIGITVHHVSCATALEHWNWIHACYKISKTGWVNKTIVAY</sequence>
<name>A0A139H076_9PEZI</name>
<dbReference type="EMBL" id="LFZN01000197">
    <property type="protein sequence ID" value="KXS95822.1"/>
    <property type="molecule type" value="Genomic_DNA"/>
</dbReference>
<dbReference type="EMBL" id="LFZN01000197">
    <property type="protein sequence ID" value="KXS95823.1"/>
    <property type="molecule type" value="Genomic_DNA"/>
</dbReference>
<protein>
    <submittedName>
        <fullName evidence="2">Uncharacterized protein</fullName>
    </submittedName>
</protein>
<reference evidence="2 3" key="1">
    <citation type="submission" date="2015-07" db="EMBL/GenBank/DDBJ databases">
        <title>Comparative genomics of the Sigatoka disease complex on banana suggests a link between parallel evolutionary changes in Pseudocercospora fijiensis and Pseudocercospora eumusae and increased virulence on the banana host.</title>
        <authorList>
            <person name="Chang T.-C."/>
            <person name="Salvucci A."/>
            <person name="Crous P.W."/>
            <person name="Stergiopoulos I."/>
        </authorList>
    </citation>
    <scope>NUCLEOTIDE SEQUENCE [LARGE SCALE GENOMIC DNA]</scope>
    <source>
        <strain evidence="2 3">CBS 114824</strain>
    </source>
</reference>
<evidence type="ECO:0000256" key="1">
    <source>
        <dbReference type="SAM" id="MobiDB-lite"/>
    </source>
</evidence>
<organism evidence="2 3">
    <name type="scientific">Pseudocercospora eumusae</name>
    <dbReference type="NCBI Taxonomy" id="321146"/>
    <lineage>
        <taxon>Eukaryota</taxon>
        <taxon>Fungi</taxon>
        <taxon>Dikarya</taxon>
        <taxon>Ascomycota</taxon>
        <taxon>Pezizomycotina</taxon>
        <taxon>Dothideomycetes</taxon>
        <taxon>Dothideomycetidae</taxon>
        <taxon>Mycosphaerellales</taxon>
        <taxon>Mycosphaerellaceae</taxon>
        <taxon>Pseudocercospora</taxon>
    </lineage>
</organism>